<feature type="region of interest" description="Disordered" evidence="1">
    <location>
        <begin position="443"/>
        <end position="471"/>
    </location>
</feature>
<evidence type="ECO:0008006" key="4">
    <source>
        <dbReference type="Google" id="ProtNLM"/>
    </source>
</evidence>
<dbReference type="OrthoDB" id="7696347at2759"/>
<accession>A0A9J6H531</accession>
<evidence type="ECO:0000256" key="1">
    <source>
        <dbReference type="SAM" id="MobiDB-lite"/>
    </source>
</evidence>
<keyword evidence="3" id="KW-1185">Reference proteome</keyword>
<protein>
    <recommendedName>
        <fullName evidence="4">MULE transposase domain-containing protein</fullName>
    </recommendedName>
</protein>
<evidence type="ECO:0000313" key="3">
    <source>
        <dbReference type="Proteomes" id="UP000821853"/>
    </source>
</evidence>
<name>A0A9J6H531_HAELO</name>
<dbReference type="VEuPathDB" id="VectorBase:HLOH_056602"/>
<dbReference type="EMBL" id="JABSTR010000334">
    <property type="protein sequence ID" value="KAH9382779.1"/>
    <property type="molecule type" value="Genomic_DNA"/>
</dbReference>
<evidence type="ECO:0000313" key="2">
    <source>
        <dbReference type="EMBL" id="KAH9382779.1"/>
    </source>
</evidence>
<dbReference type="AlphaFoldDB" id="A0A9J6H531"/>
<proteinExistence type="predicted"/>
<sequence>MQVNFKQEAFLLHDSGESDVNRIIVFATKRNLECLGRAGAWFCDGMFKVVPSLFYQLYTVHALCNEIVVPLVYGVYCPTKPKKAIGGTSLLIVTLLTAVLMRNDWLVVEIVFIPCYLTRFLSVVIDNVGPCAVRILCTDFEIAAINAAWGVISDIRIQGCFFHLAQSSYWKLCALGFQTRYGTDESFAVKLPSVPACDMDVPAYQVYVSGLQAPPSMRDYVLVHVCDVDWSGADPAVLAAVPWLRTMFEHCRRIEQQLREQQRLPEYRYRLAFVDAGAEATAGTAPRNLPPPPGTAAGEGDDGIAPERPTDHPVVDVTASVDKPATPARLLRRRLRTCHEVTLPSASSVTAMQLPSVPACQMDAPAYQVFVSGLQAPPSMRDYVLVHVCDVDWSGADPAVLAAVPWLRTVFEHSRRIERLLREQRRLPEYRYRLAFVDAGAEATAGTAPRNHPAPPGPAAEEGDDRIAPER</sequence>
<comment type="caution">
    <text evidence="2">The sequence shown here is derived from an EMBL/GenBank/DDBJ whole genome shotgun (WGS) entry which is preliminary data.</text>
</comment>
<dbReference type="Proteomes" id="UP000821853">
    <property type="component" value="Unassembled WGS sequence"/>
</dbReference>
<feature type="region of interest" description="Disordered" evidence="1">
    <location>
        <begin position="282"/>
        <end position="314"/>
    </location>
</feature>
<organism evidence="2 3">
    <name type="scientific">Haemaphysalis longicornis</name>
    <name type="common">Bush tick</name>
    <dbReference type="NCBI Taxonomy" id="44386"/>
    <lineage>
        <taxon>Eukaryota</taxon>
        <taxon>Metazoa</taxon>
        <taxon>Ecdysozoa</taxon>
        <taxon>Arthropoda</taxon>
        <taxon>Chelicerata</taxon>
        <taxon>Arachnida</taxon>
        <taxon>Acari</taxon>
        <taxon>Parasitiformes</taxon>
        <taxon>Ixodida</taxon>
        <taxon>Ixodoidea</taxon>
        <taxon>Ixodidae</taxon>
        <taxon>Haemaphysalinae</taxon>
        <taxon>Haemaphysalis</taxon>
    </lineage>
</organism>
<reference evidence="2 3" key="1">
    <citation type="journal article" date="2020" name="Cell">
        <title>Large-Scale Comparative Analyses of Tick Genomes Elucidate Their Genetic Diversity and Vector Capacities.</title>
        <authorList>
            <consortium name="Tick Genome and Microbiome Consortium (TIGMIC)"/>
            <person name="Jia N."/>
            <person name="Wang J."/>
            <person name="Shi W."/>
            <person name="Du L."/>
            <person name="Sun Y."/>
            <person name="Zhan W."/>
            <person name="Jiang J.F."/>
            <person name="Wang Q."/>
            <person name="Zhang B."/>
            <person name="Ji P."/>
            <person name="Bell-Sakyi L."/>
            <person name="Cui X.M."/>
            <person name="Yuan T.T."/>
            <person name="Jiang B.G."/>
            <person name="Yang W.F."/>
            <person name="Lam T.T."/>
            <person name="Chang Q.C."/>
            <person name="Ding S.J."/>
            <person name="Wang X.J."/>
            <person name="Zhu J.G."/>
            <person name="Ruan X.D."/>
            <person name="Zhao L."/>
            <person name="Wei J.T."/>
            <person name="Ye R.Z."/>
            <person name="Que T.C."/>
            <person name="Du C.H."/>
            <person name="Zhou Y.H."/>
            <person name="Cheng J.X."/>
            <person name="Dai P.F."/>
            <person name="Guo W.B."/>
            <person name="Han X.H."/>
            <person name="Huang E.J."/>
            <person name="Li L.F."/>
            <person name="Wei W."/>
            <person name="Gao Y.C."/>
            <person name="Liu J.Z."/>
            <person name="Shao H.Z."/>
            <person name="Wang X."/>
            <person name="Wang C.C."/>
            <person name="Yang T.C."/>
            <person name="Huo Q.B."/>
            <person name="Li W."/>
            <person name="Chen H.Y."/>
            <person name="Chen S.E."/>
            <person name="Zhou L.G."/>
            <person name="Ni X.B."/>
            <person name="Tian J.H."/>
            <person name="Sheng Y."/>
            <person name="Liu T."/>
            <person name="Pan Y.S."/>
            <person name="Xia L.Y."/>
            <person name="Li J."/>
            <person name="Zhao F."/>
            <person name="Cao W.C."/>
        </authorList>
    </citation>
    <scope>NUCLEOTIDE SEQUENCE [LARGE SCALE GENOMIC DNA]</scope>
    <source>
        <strain evidence="2">HaeL-2018</strain>
    </source>
</reference>
<gene>
    <name evidence="2" type="ORF">HPB48_023341</name>
</gene>